<evidence type="ECO:0008006" key="4">
    <source>
        <dbReference type="Google" id="ProtNLM"/>
    </source>
</evidence>
<name>C8WLX4_EGGLE</name>
<proteinExistence type="predicted"/>
<gene>
    <name evidence="2" type="ordered locus">Elen_0544</name>
</gene>
<keyword evidence="1" id="KW-1133">Transmembrane helix</keyword>
<dbReference type="eggNOG" id="ENOG50347CX">
    <property type="taxonomic scope" value="Bacteria"/>
</dbReference>
<keyword evidence="1" id="KW-0812">Transmembrane</keyword>
<dbReference type="AlphaFoldDB" id="C8WLX4"/>
<dbReference type="STRING" id="479437.Elen_0544"/>
<sequence length="142" mass="14912">MRTCDERGQMTVELAAAFPVLIIVAVIAVNALAFFSECAAFDNVFRDAVRVHVTSPAAGQGIEQSSALVQTALSAAFDAENEAVRVSAEAVSGGHTRFTGTLEYMPTLFGLGLRSTVFGIPLPPLTHAVSIAVDCYKPGVLL</sequence>
<evidence type="ECO:0000313" key="3">
    <source>
        <dbReference type="Proteomes" id="UP000001377"/>
    </source>
</evidence>
<dbReference type="EMBL" id="CP001726">
    <property type="protein sequence ID" value="ACV54529.1"/>
    <property type="molecule type" value="Genomic_DNA"/>
</dbReference>
<evidence type="ECO:0000313" key="2">
    <source>
        <dbReference type="EMBL" id="ACV54529.1"/>
    </source>
</evidence>
<evidence type="ECO:0000256" key="1">
    <source>
        <dbReference type="SAM" id="Phobius"/>
    </source>
</evidence>
<dbReference type="Proteomes" id="UP000001377">
    <property type="component" value="Chromosome"/>
</dbReference>
<keyword evidence="3" id="KW-1185">Reference proteome</keyword>
<dbReference type="HOGENOM" id="CLU_122865_0_0_11"/>
<dbReference type="PaxDb" id="479437-Elen_0544"/>
<accession>C8WLX4</accession>
<feature type="transmembrane region" description="Helical" evidence="1">
    <location>
        <begin position="12"/>
        <end position="35"/>
    </location>
</feature>
<dbReference type="KEGG" id="ele:Elen_0544"/>
<organism evidence="2 3">
    <name type="scientific">Eggerthella lenta (strain ATCC 25559 / DSM 2243 / CCUG 17323 / JCM 9979 / KCTC 3265 / NCTC 11813 / VPI 0255 / 1899 B)</name>
    <name type="common">Eubacterium lentum</name>
    <dbReference type="NCBI Taxonomy" id="479437"/>
    <lineage>
        <taxon>Bacteria</taxon>
        <taxon>Bacillati</taxon>
        <taxon>Actinomycetota</taxon>
        <taxon>Coriobacteriia</taxon>
        <taxon>Eggerthellales</taxon>
        <taxon>Eggerthellaceae</taxon>
        <taxon>Eggerthella</taxon>
    </lineage>
</organism>
<protein>
    <recommendedName>
        <fullName evidence="4">Pilus assembly protein TadE</fullName>
    </recommendedName>
</protein>
<keyword evidence="1" id="KW-0472">Membrane</keyword>
<reference evidence="2 3" key="1">
    <citation type="journal article" date="2009" name="Stand. Genomic Sci.">
        <title>Complete genome sequence of Eggerthella lenta type strain (IPP VPI 0255).</title>
        <authorList>
            <person name="Saunders E."/>
            <person name="Pukall R."/>
            <person name="Abt B."/>
            <person name="Lapidus A."/>
            <person name="Glavina Del Rio T."/>
            <person name="Copeland A."/>
            <person name="Tice H."/>
            <person name="Cheng J.F."/>
            <person name="Lucas S."/>
            <person name="Chen F."/>
            <person name="Nolan M."/>
            <person name="Bruce D."/>
            <person name="Goodwin L."/>
            <person name="Pitluck S."/>
            <person name="Ivanova N."/>
            <person name="Mavromatis K."/>
            <person name="Ovchinnikova G."/>
            <person name="Pati A."/>
            <person name="Chen A."/>
            <person name="Palaniappan K."/>
            <person name="Land M."/>
            <person name="Hauser L."/>
            <person name="Chang Y.J."/>
            <person name="Jeffries C.D."/>
            <person name="Chain P."/>
            <person name="Meincke L."/>
            <person name="Sims D."/>
            <person name="Brettin T."/>
            <person name="Detter J.C."/>
            <person name="Goker M."/>
            <person name="Bristow J."/>
            <person name="Eisen J.A."/>
            <person name="Markowitz V."/>
            <person name="Hugenholtz P."/>
            <person name="Kyrpides N.C."/>
            <person name="Klenk H.P."/>
            <person name="Han C."/>
        </authorList>
    </citation>
    <scope>NUCLEOTIDE SEQUENCE [LARGE SCALE GENOMIC DNA]</scope>
    <source>
        <strain evidence="3">ATCC 25559 / DSM 2243 / CCUG 17323 / JCM 9979 / KCTC 3265 / NCTC 11813 / VPI 0255 / 1899 B</strain>
    </source>
</reference>